<evidence type="ECO:0000313" key="2">
    <source>
        <dbReference type="EMBL" id="MBP2403004.1"/>
    </source>
</evidence>
<feature type="signal peptide" evidence="1">
    <location>
        <begin position="1"/>
        <end position="28"/>
    </location>
</feature>
<evidence type="ECO:0000313" key="3">
    <source>
        <dbReference type="Proteomes" id="UP001519291"/>
    </source>
</evidence>
<organism evidence="2 3">
    <name type="scientific">Streptomyces syringium</name>
    <dbReference type="NCBI Taxonomy" id="76729"/>
    <lineage>
        <taxon>Bacteria</taxon>
        <taxon>Bacillati</taxon>
        <taxon>Actinomycetota</taxon>
        <taxon>Actinomycetes</taxon>
        <taxon>Kitasatosporales</taxon>
        <taxon>Streptomycetaceae</taxon>
        <taxon>Streptomyces</taxon>
    </lineage>
</organism>
<protein>
    <submittedName>
        <fullName evidence="2">Uncharacterized protein</fullName>
    </submittedName>
</protein>
<keyword evidence="3" id="KW-1185">Reference proteome</keyword>
<dbReference type="RefSeq" id="WP_130877960.1">
    <property type="nucleotide sequence ID" value="NZ_JAGIOH010000001.1"/>
</dbReference>
<sequence>MRRRAASIIVTSCAALAFTVIGATPSVADPGPISEADCKAKNGVVEDVEGIYYCLAVHGVIEGADRTEADLADL</sequence>
<feature type="chain" id="PRO_5045211331" evidence="1">
    <location>
        <begin position="29"/>
        <end position="74"/>
    </location>
</feature>
<reference evidence="2 3" key="1">
    <citation type="submission" date="2021-03" db="EMBL/GenBank/DDBJ databases">
        <title>Sequencing the genomes of 1000 actinobacteria strains.</title>
        <authorList>
            <person name="Klenk H.-P."/>
        </authorList>
    </citation>
    <scope>NUCLEOTIDE SEQUENCE [LARGE SCALE GENOMIC DNA]</scope>
    <source>
        <strain evidence="2 3">DSM 41480</strain>
    </source>
</reference>
<dbReference type="GeneID" id="91569340"/>
<comment type="caution">
    <text evidence="2">The sequence shown here is derived from an EMBL/GenBank/DDBJ whole genome shotgun (WGS) entry which is preliminary data.</text>
</comment>
<evidence type="ECO:0000256" key="1">
    <source>
        <dbReference type="SAM" id="SignalP"/>
    </source>
</evidence>
<gene>
    <name evidence="2" type="ORF">JO379_002473</name>
</gene>
<name>A0ABS4Y2K7_9ACTN</name>
<proteinExistence type="predicted"/>
<dbReference type="Proteomes" id="UP001519291">
    <property type="component" value="Unassembled WGS sequence"/>
</dbReference>
<keyword evidence="1" id="KW-0732">Signal</keyword>
<accession>A0ABS4Y2K7</accession>
<dbReference type="EMBL" id="JAGIOH010000001">
    <property type="protein sequence ID" value="MBP2403004.1"/>
    <property type="molecule type" value="Genomic_DNA"/>
</dbReference>